<dbReference type="Gene3D" id="3.40.50.150">
    <property type="entry name" value="Vaccinia Virus protein VP39"/>
    <property type="match status" value="1"/>
</dbReference>
<dbReference type="Pfam" id="PF08241">
    <property type="entry name" value="Methyltransf_11"/>
    <property type="match status" value="1"/>
</dbReference>
<keyword evidence="3" id="KW-1185">Reference proteome</keyword>
<keyword evidence="2" id="KW-0808">Transferase</keyword>
<dbReference type="GO" id="GO:0008168">
    <property type="term" value="F:methyltransferase activity"/>
    <property type="evidence" value="ECO:0007669"/>
    <property type="project" value="UniProtKB-KW"/>
</dbReference>
<protein>
    <submittedName>
        <fullName evidence="2">Class I SAM-dependent methyltransferase</fullName>
        <ecNumber evidence="2">2.1.1.-</ecNumber>
    </submittedName>
</protein>
<name>A0ABV9NQ73_9BACI</name>
<proteinExistence type="predicted"/>
<gene>
    <name evidence="2" type="ORF">ACFO4L_02965</name>
</gene>
<evidence type="ECO:0000313" key="2">
    <source>
        <dbReference type="EMBL" id="MFC4735537.1"/>
    </source>
</evidence>
<dbReference type="EMBL" id="JBHSGK010000003">
    <property type="protein sequence ID" value="MFC4735537.1"/>
    <property type="molecule type" value="Genomic_DNA"/>
</dbReference>
<accession>A0ABV9NQ73</accession>
<dbReference type="EC" id="2.1.1.-" evidence="2"/>
<comment type="caution">
    <text evidence="2">The sequence shown here is derived from an EMBL/GenBank/DDBJ whole genome shotgun (WGS) entry which is preliminary data.</text>
</comment>
<dbReference type="InterPro" id="IPR029063">
    <property type="entry name" value="SAM-dependent_MTases_sf"/>
</dbReference>
<dbReference type="Proteomes" id="UP001595896">
    <property type="component" value="Unassembled WGS sequence"/>
</dbReference>
<feature type="domain" description="Methyltransferase type 11" evidence="1">
    <location>
        <begin position="42"/>
        <end position="133"/>
    </location>
</feature>
<dbReference type="InterPro" id="IPR013216">
    <property type="entry name" value="Methyltransf_11"/>
</dbReference>
<dbReference type="PANTHER" id="PTHR43591:SF110">
    <property type="entry name" value="RHODANESE DOMAIN-CONTAINING PROTEIN"/>
    <property type="match status" value="1"/>
</dbReference>
<keyword evidence="2" id="KW-0489">Methyltransferase</keyword>
<evidence type="ECO:0000259" key="1">
    <source>
        <dbReference type="Pfam" id="PF08241"/>
    </source>
</evidence>
<dbReference type="PANTHER" id="PTHR43591">
    <property type="entry name" value="METHYLTRANSFERASE"/>
    <property type="match status" value="1"/>
</dbReference>
<reference evidence="3" key="1">
    <citation type="journal article" date="2019" name="Int. J. Syst. Evol. Microbiol.">
        <title>The Global Catalogue of Microorganisms (GCM) 10K type strain sequencing project: providing services to taxonomists for standard genome sequencing and annotation.</title>
        <authorList>
            <consortium name="The Broad Institute Genomics Platform"/>
            <consortium name="The Broad Institute Genome Sequencing Center for Infectious Disease"/>
            <person name="Wu L."/>
            <person name="Ma J."/>
        </authorList>
    </citation>
    <scope>NUCLEOTIDE SEQUENCE [LARGE SCALE GENOMIC DNA]</scope>
    <source>
        <strain evidence="3">JCM 12165</strain>
    </source>
</reference>
<dbReference type="CDD" id="cd02440">
    <property type="entry name" value="AdoMet_MTases"/>
    <property type="match status" value="1"/>
</dbReference>
<organism evidence="2 3">
    <name type="scientific">Bacillus daqingensis</name>
    <dbReference type="NCBI Taxonomy" id="872396"/>
    <lineage>
        <taxon>Bacteria</taxon>
        <taxon>Bacillati</taxon>
        <taxon>Bacillota</taxon>
        <taxon>Bacilli</taxon>
        <taxon>Bacillales</taxon>
        <taxon>Bacillaceae</taxon>
        <taxon>Bacillus</taxon>
    </lineage>
</organism>
<evidence type="ECO:0000313" key="3">
    <source>
        <dbReference type="Proteomes" id="UP001595896"/>
    </source>
</evidence>
<sequence>MRRFTAADFDNKTDFFDQMAASSWFIQLQHEASRNLSGTNLLDAGCGTGRLAARLQQFENRVGVDLSTEMVREASELHSKEAGLTFVTADVEALPFPDYHFDAVISTCVLFLLPDPERALAELYRVHTKGGELRLLNPSPAFSFARAEKDAHHLPAQERNGLLQWGRIAERRHRFTELELKHRLAAAGYREAEVSLSTCGRATIAAAIK</sequence>
<dbReference type="RefSeq" id="WP_377908161.1">
    <property type="nucleotide sequence ID" value="NZ_JBHSGK010000003.1"/>
</dbReference>
<dbReference type="GO" id="GO:0032259">
    <property type="term" value="P:methylation"/>
    <property type="evidence" value="ECO:0007669"/>
    <property type="project" value="UniProtKB-KW"/>
</dbReference>
<dbReference type="SUPFAM" id="SSF53335">
    <property type="entry name" value="S-adenosyl-L-methionine-dependent methyltransferases"/>
    <property type="match status" value="1"/>
</dbReference>